<dbReference type="RefSeq" id="WP_070364349.1">
    <property type="nucleotide sequence ID" value="NZ_CP016070.1"/>
</dbReference>
<reference evidence="4 5" key="1">
    <citation type="submission" date="2016-06" db="EMBL/GenBank/DDBJ databases">
        <title>Discovery of anaerobic lithoheterotrophic haloarchaeon capable of sulfur respiration by hydrogen and formate.</title>
        <authorList>
            <person name="Sorokin D.Y."/>
            <person name="Kublanov I.V."/>
            <person name="Roman P."/>
            <person name="Sinninghe Damste J.S."/>
            <person name="Golyshin P.N."/>
            <person name="Rojo D."/>
            <person name="Ciordia S."/>
            <person name="Mena Md.C."/>
            <person name="Ferrer M."/>
            <person name="Smedile F."/>
            <person name="Messina E."/>
            <person name="La Cono V."/>
            <person name="Yakimov M.M."/>
        </authorList>
    </citation>
    <scope>NUCLEOTIDE SEQUENCE [LARGE SCALE GENOMIC DNA]</scope>
    <source>
        <strain evidence="4 5">HTSR1</strain>
    </source>
</reference>
<feature type="region of interest" description="Disordered" evidence="2">
    <location>
        <begin position="319"/>
        <end position="340"/>
    </location>
</feature>
<name>A0A1D8S2L0_9EURY</name>
<evidence type="ECO:0000256" key="2">
    <source>
        <dbReference type="SAM" id="MobiDB-lite"/>
    </source>
</evidence>
<dbReference type="STRING" id="1873524.HSR6_0375"/>
<dbReference type="EMBL" id="CP016070">
    <property type="protein sequence ID" value="AOW79590.1"/>
    <property type="molecule type" value="Genomic_DNA"/>
</dbReference>
<gene>
    <name evidence="4" type="ORF">HTSR_0390</name>
</gene>
<dbReference type="AlphaFoldDB" id="A0A1D8S2L0"/>
<dbReference type="Proteomes" id="UP000185608">
    <property type="component" value="Chromosome"/>
</dbReference>
<keyword evidence="1" id="KW-0175">Coiled coil</keyword>
<proteinExistence type="predicted"/>
<feature type="region of interest" description="Disordered" evidence="2">
    <location>
        <begin position="278"/>
        <end position="307"/>
    </location>
</feature>
<accession>A0A1D8S2L0</accession>
<dbReference type="GeneID" id="29828402"/>
<dbReference type="InterPro" id="IPR002035">
    <property type="entry name" value="VWF_A"/>
</dbReference>
<evidence type="ECO:0000313" key="5">
    <source>
        <dbReference type="Proteomes" id="UP000185608"/>
    </source>
</evidence>
<dbReference type="SUPFAM" id="SSF53300">
    <property type="entry name" value="vWA-like"/>
    <property type="match status" value="1"/>
</dbReference>
<evidence type="ECO:0000313" key="4">
    <source>
        <dbReference type="EMBL" id="AOW79590.1"/>
    </source>
</evidence>
<evidence type="ECO:0000256" key="1">
    <source>
        <dbReference type="SAM" id="Coils"/>
    </source>
</evidence>
<protein>
    <submittedName>
        <fullName evidence="4">von Willebrand factor type A</fullName>
    </submittedName>
</protein>
<dbReference type="Gene3D" id="3.40.50.410">
    <property type="entry name" value="von Willebrand factor, type A domain"/>
    <property type="match status" value="1"/>
</dbReference>
<dbReference type="Pfam" id="PF13519">
    <property type="entry name" value="VWA_2"/>
    <property type="match status" value="1"/>
</dbReference>
<feature type="coiled-coil region" evidence="1">
    <location>
        <begin position="347"/>
        <end position="377"/>
    </location>
</feature>
<dbReference type="InterPro" id="IPR036465">
    <property type="entry name" value="vWFA_dom_sf"/>
</dbReference>
<dbReference type="KEGG" id="halh:HTSR_0390"/>
<evidence type="ECO:0000259" key="3">
    <source>
        <dbReference type="Pfam" id="PF13519"/>
    </source>
</evidence>
<sequence length="634" mass="70118">MPVTLDPDLDRDALVSALGQAVDRQTVRTGEARRRRLQRNLRRLARAWETTVRIDESIRTTELESTATSEYGVAITGRRVPQPVTDYDPRAWDWLVQRALAVHEAGHIRYSDYADWEARLGELETGETGVAHTLHNVLEDAAIETQIVRRWPNYYEPLRALRANLLEEASVGIPDPERGGFVYPIAHAVHASILDRWLAADYGLDLEVIESLLDPADPAHHFTTEADRRRFETELWPRLPGIVETVRSTPEATDRNAAIFEFVQTVLAVLADADADGRTQQNGRAGEGAAGEGMPDDSRNNDSGESIAPADALDAADAADFDPDERGPGDSAPDSAASVEVDPEIQAEAAEAAADDAREEADVTEAALEEYEELEAAVAGDGDRARDGLRSLDLVIPTESWTADPTVLDRVRSDYRPLARLFRNRLQHERRTKIRRGTRRGRLDSKRLYRTGIESNPGTLKRRREEPDRKDYYMAFVLDRSASMGRKIRQAELALGLLLYALEDVGVETAVFELFDSTVRIAKPFGVSSDSNRDRLFHGRTGGGTPLTTVLQVVRPRLNRESARETRRVMFVLTDDKPANPGSFSETIAGTTFPVIGVNLADAPATGTYTRSVAAEPGSDLQAKLRQLGTEILV</sequence>
<organism evidence="4 5">
    <name type="scientific">Halodesulfurarchaeum formicicum</name>
    <dbReference type="NCBI Taxonomy" id="1873524"/>
    <lineage>
        <taxon>Archaea</taxon>
        <taxon>Methanobacteriati</taxon>
        <taxon>Methanobacteriota</taxon>
        <taxon>Stenosarchaea group</taxon>
        <taxon>Halobacteria</taxon>
        <taxon>Halobacteriales</taxon>
        <taxon>Halobacteriaceae</taxon>
        <taxon>Halodesulfurarchaeum</taxon>
    </lineage>
</organism>
<feature type="domain" description="VWFA" evidence="3">
    <location>
        <begin position="474"/>
        <end position="576"/>
    </location>
</feature>